<dbReference type="InterPro" id="IPR018247">
    <property type="entry name" value="EF_Hand_1_Ca_BS"/>
</dbReference>
<organism evidence="3 4">
    <name type="scientific">Parvularcula lutaonensis</name>
    <dbReference type="NCBI Taxonomy" id="491923"/>
    <lineage>
        <taxon>Bacteria</taxon>
        <taxon>Pseudomonadati</taxon>
        <taxon>Pseudomonadota</taxon>
        <taxon>Alphaproteobacteria</taxon>
        <taxon>Parvularculales</taxon>
        <taxon>Parvularculaceae</taxon>
        <taxon>Parvularcula</taxon>
    </lineage>
</organism>
<dbReference type="PROSITE" id="PS00018">
    <property type="entry name" value="EF_HAND_1"/>
    <property type="match status" value="1"/>
</dbReference>
<evidence type="ECO:0000256" key="1">
    <source>
        <dbReference type="SAM" id="MobiDB-lite"/>
    </source>
</evidence>
<feature type="region of interest" description="Disordered" evidence="1">
    <location>
        <begin position="467"/>
        <end position="488"/>
    </location>
</feature>
<evidence type="ECO:0000313" key="4">
    <source>
        <dbReference type="Proteomes" id="UP001595607"/>
    </source>
</evidence>
<gene>
    <name evidence="3" type="ORF">ACFONP_08765</name>
</gene>
<dbReference type="Proteomes" id="UP001595607">
    <property type="component" value="Unassembled WGS sequence"/>
</dbReference>
<proteinExistence type="predicted"/>
<feature type="compositionally biased region" description="Acidic residues" evidence="1">
    <location>
        <begin position="467"/>
        <end position="476"/>
    </location>
</feature>
<feature type="domain" description="DUF5666" evidence="2">
    <location>
        <begin position="248"/>
        <end position="291"/>
    </location>
</feature>
<dbReference type="RefSeq" id="WP_189571695.1">
    <property type="nucleotide sequence ID" value="NZ_BMXU01000001.1"/>
</dbReference>
<feature type="domain" description="DUF5666" evidence="2">
    <location>
        <begin position="160"/>
        <end position="221"/>
    </location>
</feature>
<dbReference type="InterPro" id="IPR043724">
    <property type="entry name" value="DUF5666"/>
</dbReference>
<evidence type="ECO:0000313" key="3">
    <source>
        <dbReference type="EMBL" id="MFC3302822.1"/>
    </source>
</evidence>
<accession>A0ABV7MDH3</accession>
<sequence>MFVNGKKFEVLNSTVVQIEGQNGVGGGQSLLRLGQKVRVEARALANSNEADVIVFDEDLRGPAVRITPDGDDPSVGTFKVIGQTVTVDALTIIGEDFTDLNGDGAVDIRDLDGRLGTAGAPFIVEVSGSVTESGFIASRIDKIDRAAGDPNTDGDEYEVKGFVDQVIGSGTSIVINGTEFLIDNATVLEDGLIADDTLLGVFVEVKADQQADGSYIAREIELGDDNANDAPQENEEFEIEGILIPVDTSVTPNTIVIGGRTIEVDDASGLASLVGQRVEIGGTFDAAGTLVVSKTEVEVENTLGVWDEVASIDTAGGTFTTRLGIVIEPTGESRLLDLSDPQGGPQRTVDAFLSRLSVGDDIRAKGYPDASGAPVWTRIRVEPKDRDGCRVMGPPSDPITAGVSFTILGVTVETSSMTAPGSFLGADDTDLGADAFYNQIASATAVKAKASGDAACATGRMTLADGDEVSLEEDDGVAANGDDSGTESEDIGVIGSVSAIDAANGFLTVAGQEVFVGPATMIDNDIVAAFKGTSPAQEQDTAFANLSASLDAVFTVGDVLEIELDIEGAAVEIEYAN</sequence>
<comment type="caution">
    <text evidence="3">The sequence shown here is derived from an EMBL/GenBank/DDBJ whole genome shotgun (WGS) entry which is preliminary data.</text>
</comment>
<dbReference type="EMBL" id="JBHRVA010000002">
    <property type="protein sequence ID" value="MFC3302822.1"/>
    <property type="molecule type" value="Genomic_DNA"/>
</dbReference>
<keyword evidence="4" id="KW-1185">Reference proteome</keyword>
<evidence type="ECO:0000259" key="2">
    <source>
        <dbReference type="Pfam" id="PF18914"/>
    </source>
</evidence>
<feature type="domain" description="DUF5666" evidence="2">
    <location>
        <begin position="495"/>
        <end position="565"/>
    </location>
</feature>
<reference evidence="4" key="1">
    <citation type="journal article" date="2019" name="Int. J. Syst. Evol. Microbiol.">
        <title>The Global Catalogue of Microorganisms (GCM) 10K type strain sequencing project: providing services to taxonomists for standard genome sequencing and annotation.</title>
        <authorList>
            <consortium name="The Broad Institute Genomics Platform"/>
            <consortium name="The Broad Institute Genome Sequencing Center for Infectious Disease"/>
            <person name="Wu L."/>
            <person name="Ma J."/>
        </authorList>
    </citation>
    <scope>NUCLEOTIDE SEQUENCE [LARGE SCALE GENOMIC DNA]</scope>
    <source>
        <strain evidence="4">KCTC 22245</strain>
    </source>
</reference>
<protein>
    <submittedName>
        <fullName evidence="3">DUF5666 domain-containing protein</fullName>
    </submittedName>
</protein>
<dbReference type="Pfam" id="PF18914">
    <property type="entry name" value="DUF5666"/>
    <property type="match status" value="3"/>
</dbReference>
<name>A0ABV7MDH3_9PROT</name>